<keyword evidence="3" id="KW-0238">DNA-binding</keyword>
<sequence>MSLRYGLLGLLAEGPASGYDLAQRFQEVLGQIWPAQHPKIYAELRRLADEGLIEVDSQGPRRRTAYRITPDGLAAVRKWLADGDVDHTMRLQPLLRSLFFWLMDPGELADHLEREAAFYAAAAEVYRDYAARKDRGEFGSAPPVQSMRVTIEAAIRLNQALADWARWAAEHPPRPGA</sequence>
<dbReference type="Gene3D" id="1.10.10.10">
    <property type="entry name" value="Winged helix-like DNA-binding domain superfamily/Winged helix DNA-binding domain"/>
    <property type="match status" value="1"/>
</dbReference>
<name>A0A840P6P5_9ACTN</name>
<keyword evidence="4" id="KW-1185">Reference proteome</keyword>
<dbReference type="Proteomes" id="UP000578449">
    <property type="component" value="Unassembled WGS sequence"/>
</dbReference>
<protein>
    <submittedName>
        <fullName evidence="3">DNA-binding PadR family transcriptional regulator</fullName>
    </submittedName>
</protein>
<dbReference type="SUPFAM" id="SSF46785">
    <property type="entry name" value="Winged helix' DNA-binding domain"/>
    <property type="match status" value="1"/>
</dbReference>
<evidence type="ECO:0000259" key="2">
    <source>
        <dbReference type="Pfam" id="PF10400"/>
    </source>
</evidence>
<dbReference type="Pfam" id="PF03551">
    <property type="entry name" value="PadR"/>
    <property type="match status" value="1"/>
</dbReference>
<evidence type="ECO:0000313" key="3">
    <source>
        <dbReference type="EMBL" id="MBB5137004.1"/>
    </source>
</evidence>
<evidence type="ECO:0000259" key="1">
    <source>
        <dbReference type="Pfam" id="PF03551"/>
    </source>
</evidence>
<dbReference type="Pfam" id="PF10400">
    <property type="entry name" value="Vir_act_alpha_C"/>
    <property type="match status" value="1"/>
</dbReference>
<accession>A0A840P6P5</accession>
<comment type="caution">
    <text evidence="3">The sequence shown here is derived from an EMBL/GenBank/DDBJ whole genome shotgun (WGS) entry which is preliminary data.</text>
</comment>
<organism evidence="3 4">
    <name type="scientific">Thermocatellispora tengchongensis</name>
    <dbReference type="NCBI Taxonomy" id="1073253"/>
    <lineage>
        <taxon>Bacteria</taxon>
        <taxon>Bacillati</taxon>
        <taxon>Actinomycetota</taxon>
        <taxon>Actinomycetes</taxon>
        <taxon>Streptosporangiales</taxon>
        <taxon>Streptosporangiaceae</taxon>
        <taxon>Thermocatellispora</taxon>
    </lineage>
</organism>
<dbReference type="RefSeq" id="WP_185053857.1">
    <property type="nucleotide sequence ID" value="NZ_BAABIX010000021.1"/>
</dbReference>
<dbReference type="GO" id="GO:0003677">
    <property type="term" value="F:DNA binding"/>
    <property type="evidence" value="ECO:0007669"/>
    <property type="project" value="UniProtKB-KW"/>
</dbReference>
<feature type="domain" description="Transcription regulator PadR C-terminal" evidence="2">
    <location>
        <begin position="94"/>
        <end position="170"/>
    </location>
</feature>
<dbReference type="InterPro" id="IPR036390">
    <property type="entry name" value="WH_DNA-bd_sf"/>
</dbReference>
<evidence type="ECO:0000313" key="4">
    <source>
        <dbReference type="Proteomes" id="UP000578449"/>
    </source>
</evidence>
<dbReference type="PANTHER" id="PTHR43252">
    <property type="entry name" value="TRANSCRIPTIONAL REGULATOR YQJI"/>
    <property type="match status" value="1"/>
</dbReference>
<dbReference type="InterPro" id="IPR018309">
    <property type="entry name" value="Tscrpt_reg_PadR_C"/>
</dbReference>
<dbReference type="PANTHER" id="PTHR43252:SF6">
    <property type="entry name" value="NEGATIVE TRANSCRIPTION REGULATOR PADR"/>
    <property type="match status" value="1"/>
</dbReference>
<dbReference type="InterPro" id="IPR005149">
    <property type="entry name" value="Tscrpt_reg_PadR_N"/>
</dbReference>
<feature type="domain" description="Transcription regulator PadR N-terminal" evidence="1">
    <location>
        <begin position="7"/>
        <end position="77"/>
    </location>
</feature>
<reference evidence="3 4" key="1">
    <citation type="submission" date="2020-08" db="EMBL/GenBank/DDBJ databases">
        <title>Genomic Encyclopedia of Type Strains, Phase IV (KMG-IV): sequencing the most valuable type-strain genomes for metagenomic binning, comparative biology and taxonomic classification.</title>
        <authorList>
            <person name="Goeker M."/>
        </authorList>
    </citation>
    <scope>NUCLEOTIDE SEQUENCE [LARGE SCALE GENOMIC DNA]</scope>
    <source>
        <strain evidence="3 4">DSM 45615</strain>
    </source>
</reference>
<dbReference type="InterPro" id="IPR036388">
    <property type="entry name" value="WH-like_DNA-bd_sf"/>
</dbReference>
<dbReference type="EMBL" id="JACHGN010000016">
    <property type="protein sequence ID" value="MBB5137004.1"/>
    <property type="molecule type" value="Genomic_DNA"/>
</dbReference>
<gene>
    <name evidence="3" type="ORF">HNP84_006756</name>
</gene>
<proteinExistence type="predicted"/>
<dbReference type="AlphaFoldDB" id="A0A840P6P5"/>